<dbReference type="Proteomes" id="UP000299102">
    <property type="component" value="Unassembled WGS sequence"/>
</dbReference>
<feature type="chain" id="PRO_5020026614" evidence="1">
    <location>
        <begin position="17"/>
        <end position="147"/>
    </location>
</feature>
<keyword evidence="1" id="KW-0732">Signal</keyword>
<evidence type="ECO:0000313" key="2">
    <source>
        <dbReference type="EMBL" id="GBP35115.1"/>
    </source>
</evidence>
<protein>
    <submittedName>
        <fullName evidence="2">Uncharacterized protein</fullName>
    </submittedName>
</protein>
<dbReference type="OrthoDB" id="7477819at2759"/>
<dbReference type="AlphaFoldDB" id="A0A4C1VBY0"/>
<dbReference type="EMBL" id="BGZK01000299">
    <property type="protein sequence ID" value="GBP35115.1"/>
    <property type="molecule type" value="Genomic_DNA"/>
</dbReference>
<organism evidence="2 3">
    <name type="scientific">Eumeta variegata</name>
    <name type="common">Bagworm moth</name>
    <name type="synonym">Eumeta japonica</name>
    <dbReference type="NCBI Taxonomy" id="151549"/>
    <lineage>
        <taxon>Eukaryota</taxon>
        <taxon>Metazoa</taxon>
        <taxon>Ecdysozoa</taxon>
        <taxon>Arthropoda</taxon>
        <taxon>Hexapoda</taxon>
        <taxon>Insecta</taxon>
        <taxon>Pterygota</taxon>
        <taxon>Neoptera</taxon>
        <taxon>Endopterygota</taxon>
        <taxon>Lepidoptera</taxon>
        <taxon>Glossata</taxon>
        <taxon>Ditrysia</taxon>
        <taxon>Tineoidea</taxon>
        <taxon>Psychidae</taxon>
        <taxon>Oiketicinae</taxon>
        <taxon>Eumeta</taxon>
    </lineage>
</organism>
<reference evidence="2 3" key="1">
    <citation type="journal article" date="2019" name="Commun. Biol.">
        <title>The bagworm genome reveals a unique fibroin gene that provides high tensile strength.</title>
        <authorList>
            <person name="Kono N."/>
            <person name="Nakamura H."/>
            <person name="Ohtoshi R."/>
            <person name="Tomita M."/>
            <person name="Numata K."/>
            <person name="Arakawa K."/>
        </authorList>
    </citation>
    <scope>NUCLEOTIDE SEQUENCE [LARGE SCALE GENOMIC DNA]</scope>
</reference>
<proteinExistence type="predicted"/>
<gene>
    <name evidence="2" type="ORF">EVAR_28314_1</name>
</gene>
<sequence length="147" mass="15630">MLRFAIIVCCLALSHGHAVLPLAVPTVPVASHFYHTAPLLAPYPLLHHGSLEHQLAAKGVFAHHLLKRSPHYVATPLAVTHQHATSALAPVVSVVKPAVVAPLVHALPLLHGAAVTAPLLHKSLSAAPLHYGALLPYASHYPYLSHY</sequence>
<name>A0A4C1VBY0_EUMVA</name>
<evidence type="ECO:0000256" key="1">
    <source>
        <dbReference type="SAM" id="SignalP"/>
    </source>
</evidence>
<feature type="signal peptide" evidence="1">
    <location>
        <begin position="1"/>
        <end position="16"/>
    </location>
</feature>
<evidence type="ECO:0000313" key="3">
    <source>
        <dbReference type="Proteomes" id="UP000299102"/>
    </source>
</evidence>
<comment type="caution">
    <text evidence="2">The sequence shown here is derived from an EMBL/GenBank/DDBJ whole genome shotgun (WGS) entry which is preliminary data.</text>
</comment>
<keyword evidence="3" id="KW-1185">Reference proteome</keyword>
<accession>A0A4C1VBY0</accession>